<evidence type="ECO:0000313" key="14">
    <source>
        <dbReference type="EMBL" id="CCH61901.1"/>
    </source>
</evidence>
<evidence type="ECO:0000256" key="12">
    <source>
        <dbReference type="RuleBase" id="RU367080"/>
    </source>
</evidence>
<dbReference type="EMBL" id="HE806321">
    <property type="protein sequence ID" value="CCH61901.1"/>
    <property type="molecule type" value="Genomic_DNA"/>
</dbReference>
<dbReference type="KEGG" id="tbl:TBLA_0F03640"/>
<gene>
    <name evidence="14" type="primary">TBLA0F03640</name>
    <name evidence="14" type="ORF">TBLA_0F03640</name>
</gene>
<evidence type="ECO:0000256" key="11">
    <source>
        <dbReference type="PROSITE-ProRule" id="PRU00812"/>
    </source>
</evidence>
<keyword evidence="6 12" id="KW-0862">Zinc</keyword>
<name>I2H699_HENB6</name>
<evidence type="ECO:0000256" key="5">
    <source>
        <dbReference type="ARBA" id="ARBA00022801"/>
    </source>
</evidence>
<keyword evidence="7 12" id="KW-0904">Protein phosphatase</keyword>
<dbReference type="OMA" id="CCKEHYQ"/>
<dbReference type="InterPro" id="IPR007308">
    <property type="entry name" value="Rtr1/RPAP2_dom"/>
</dbReference>
<dbReference type="EC" id="3.1.3.16" evidence="12"/>
<evidence type="ECO:0000256" key="4">
    <source>
        <dbReference type="ARBA" id="ARBA00022771"/>
    </source>
</evidence>
<evidence type="ECO:0000256" key="2">
    <source>
        <dbReference type="ARBA" id="ARBA00005676"/>
    </source>
</evidence>
<comment type="catalytic activity">
    <reaction evidence="10 12">
        <text>O-phospho-L-threonyl-[protein] + H2O = L-threonyl-[protein] + phosphate</text>
        <dbReference type="Rhea" id="RHEA:47004"/>
        <dbReference type="Rhea" id="RHEA-COMP:11060"/>
        <dbReference type="Rhea" id="RHEA-COMP:11605"/>
        <dbReference type="ChEBI" id="CHEBI:15377"/>
        <dbReference type="ChEBI" id="CHEBI:30013"/>
        <dbReference type="ChEBI" id="CHEBI:43474"/>
        <dbReference type="ChEBI" id="CHEBI:61977"/>
        <dbReference type="EC" id="3.1.3.16"/>
    </reaction>
</comment>
<evidence type="ECO:0000313" key="15">
    <source>
        <dbReference type="Proteomes" id="UP000002866"/>
    </source>
</evidence>
<keyword evidence="8 12" id="KW-0539">Nucleus</keyword>
<dbReference type="InterPro" id="IPR038534">
    <property type="entry name" value="Rtr1/RPAP2_sf"/>
</dbReference>
<dbReference type="GO" id="GO:0008420">
    <property type="term" value="F:RNA polymerase II CTD heptapeptide repeat phosphatase activity"/>
    <property type="evidence" value="ECO:0007669"/>
    <property type="project" value="UniProtKB-UniRule"/>
</dbReference>
<dbReference type="OrthoDB" id="2590500at2759"/>
<protein>
    <recommendedName>
        <fullName evidence="12">RNA polymerase II subunit B1 CTD phosphatase RPAP2 homolog</fullName>
        <ecNumber evidence="12">3.1.3.16</ecNumber>
    </recommendedName>
</protein>
<dbReference type="Pfam" id="PF04181">
    <property type="entry name" value="RPAP2_Rtr1"/>
    <property type="match status" value="1"/>
</dbReference>
<dbReference type="Gene3D" id="1.25.40.820">
    <property type="match status" value="1"/>
</dbReference>
<evidence type="ECO:0000256" key="10">
    <source>
        <dbReference type="ARBA" id="ARBA00048336"/>
    </source>
</evidence>
<evidence type="ECO:0000256" key="1">
    <source>
        <dbReference type="ARBA" id="ARBA00004123"/>
    </source>
</evidence>
<evidence type="ECO:0000256" key="9">
    <source>
        <dbReference type="ARBA" id="ARBA00047761"/>
    </source>
</evidence>
<evidence type="ECO:0000256" key="8">
    <source>
        <dbReference type="ARBA" id="ARBA00023242"/>
    </source>
</evidence>
<dbReference type="PROSITE" id="PS51479">
    <property type="entry name" value="ZF_RTR1"/>
    <property type="match status" value="1"/>
</dbReference>
<dbReference type="PANTHER" id="PTHR14732">
    <property type="entry name" value="RNA POLYMERASE II SUBUNIT B1 CTD PHOSPHATASE RPAP2-RELATED"/>
    <property type="match status" value="1"/>
</dbReference>
<keyword evidence="15" id="KW-1185">Reference proteome</keyword>
<dbReference type="GO" id="GO:0043175">
    <property type="term" value="F:RNA polymerase core enzyme binding"/>
    <property type="evidence" value="ECO:0007669"/>
    <property type="project" value="UniProtKB-UniRule"/>
</dbReference>
<keyword evidence="3 12" id="KW-0479">Metal-binding</keyword>
<evidence type="ECO:0000256" key="7">
    <source>
        <dbReference type="ARBA" id="ARBA00022912"/>
    </source>
</evidence>
<comment type="catalytic activity">
    <reaction evidence="9 12">
        <text>O-phospho-L-seryl-[protein] + H2O = L-seryl-[protein] + phosphate</text>
        <dbReference type="Rhea" id="RHEA:20629"/>
        <dbReference type="Rhea" id="RHEA-COMP:9863"/>
        <dbReference type="Rhea" id="RHEA-COMP:11604"/>
        <dbReference type="ChEBI" id="CHEBI:15377"/>
        <dbReference type="ChEBI" id="CHEBI:29999"/>
        <dbReference type="ChEBI" id="CHEBI:43474"/>
        <dbReference type="ChEBI" id="CHEBI:83421"/>
        <dbReference type="EC" id="3.1.3.16"/>
    </reaction>
</comment>
<sequence>MASVEDIKNIFGPYQEHHQLTIYENEKIILDIVELICDSYCKDLRTLKFLGQILTQQDYEELIEERNISQKCGYPLCHLSQERTNANGRDQFTKNFMIQNNPYNYLNNYCTLKHYKSSMIFKLQLNEEPLFERWKSFNKYMSQLQNTDTILDASLVRADIRLYEDFEMEDNNRSVENEEIKRIIKNIRALNINNGEQDIDANQLSSLLEEIKITEIENPLPLGDLQKNTVND</sequence>
<dbReference type="FunCoup" id="I2H699">
    <property type="interactions" value="368"/>
</dbReference>
<dbReference type="GO" id="GO:0005634">
    <property type="term" value="C:nucleus"/>
    <property type="evidence" value="ECO:0007669"/>
    <property type="project" value="UniProtKB-SubCell"/>
</dbReference>
<dbReference type="STRING" id="1071380.I2H699"/>
<dbReference type="GO" id="GO:0005737">
    <property type="term" value="C:cytoplasm"/>
    <property type="evidence" value="ECO:0007669"/>
    <property type="project" value="TreeGrafter"/>
</dbReference>
<dbReference type="InParanoid" id="I2H699"/>
<dbReference type="eggNOG" id="KOG4780">
    <property type="taxonomic scope" value="Eukaryota"/>
</dbReference>
<dbReference type="GeneID" id="14497010"/>
<dbReference type="HOGENOM" id="CLU_086709_0_0_1"/>
<reference evidence="14 15" key="1">
    <citation type="journal article" date="2011" name="Proc. Natl. Acad. Sci. U.S.A.">
        <title>Evolutionary erosion of yeast sex chromosomes by mating-type switching accidents.</title>
        <authorList>
            <person name="Gordon J.L."/>
            <person name="Armisen D."/>
            <person name="Proux-Wera E."/>
            <person name="Oheigeartaigh S.S."/>
            <person name="Byrne K.P."/>
            <person name="Wolfe K.H."/>
        </authorList>
    </citation>
    <scope>NUCLEOTIDE SEQUENCE [LARGE SCALE GENOMIC DNA]</scope>
    <source>
        <strain evidence="15">ATCC 34711 / CBS 6284 / DSM 70876 / NBRC 10599 / NRRL Y-10934 / UCD 77-7</strain>
    </source>
</reference>
<evidence type="ECO:0000259" key="13">
    <source>
        <dbReference type="PROSITE" id="PS51479"/>
    </source>
</evidence>
<dbReference type="RefSeq" id="XP_004181420.1">
    <property type="nucleotide sequence ID" value="XM_004181372.1"/>
</dbReference>
<comment type="similarity">
    <text evidence="2 11 12">Belongs to the RPAP2 family.</text>
</comment>
<dbReference type="GO" id="GO:0008270">
    <property type="term" value="F:zinc ion binding"/>
    <property type="evidence" value="ECO:0007669"/>
    <property type="project" value="UniProtKB-KW"/>
</dbReference>
<feature type="domain" description="RTR1-type" evidence="13">
    <location>
        <begin position="49"/>
        <end position="134"/>
    </location>
</feature>
<dbReference type="InterPro" id="IPR039693">
    <property type="entry name" value="Rtr1/RPAP2"/>
</dbReference>
<comment type="function">
    <text evidence="12">Putative RNA polymerase II subunit B1 C-terminal domain (CTD) phosphatase involved in RNA polymerase II transcription regulation.</text>
</comment>
<comment type="subcellular location">
    <subcellularLocation>
        <location evidence="1 12">Nucleus</location>
    </subcellularLocation>
</comment>
<keyword evidence="5 12" id="KW-0378">Hydrolase</keyword>
<evidence type="ECO:0000256" key="3">
    <source>
        <dbReference type="ARBA" id="ARBA00022723"/>
    </source>
</evidence>
<proteinExistence type="inferred from homology"/>
<accession>I2H699</accession>
<organism evidence="14 15">
    <name type="scientific">Henningerozyma blattae (strain ATCC 34711 / CBS 6284 / DSM 70876 / NBRC 10599 / NRRL Y-10934 / UCD 77-7)</name>
    <name type="common">Yeast</name>
    <name type="synonym">Tetrapisispora blattae</name>
    <dbReference type="NCBI Taxonomy" id="1071380"/>
    <lineage>
        <taxon>Eukaryota</taxon>
        <taxon>Fungi</taxon>
        <taxon>Dikarya</taxon>
        <taxon>Ascomycota</taxon>
        <taxon>Saccharomycotina</taxon>
        <taxon>Saccharomycetes</taxon>
        <taxon>Saccharomycetales</taxon>
        <taxon>Saccharomycetaceae</taxon>
        <taxon>Henningerozyma</taxon>
    </lineage>
</organism>
<dbReference type="AlphaFoldDB" id="I2H699"/>
<evidence type="ECO:0000256" key="6">
    <source>
        <dbReference type="ARBA" id="ARBA00022833"/>
    </source>
</evidence>
<dbReference type="Proteomes" id="UP000002866">
    <property type="component" value="Chromosome 6"/>
</dbReference>
<keyword evidence="4 12" id="KW-0863">Zinc-finger</keyword>
<dbReference type="PANTHER" id="PTHR14732:SF0">
    <property type="entry name" value="RNA POLYMERASE II SUBUNIT B1 CTD PHOSPHATASE RPAP2-RELATED"/>
    <property type="match status" value="1"/>
</dbReference>